<dbReference type="Proteomes" id="UP000027466">
    <property type="component" value="Unassembled WGS sequence"/>
</dbReference>
<organism evidence="1 2">
    <name type="scientific">Caballeronia glathei</name>
    <dbReference type="NCBI Taxonomy" id="60547"/>
    <lineage>
        <taxon>Bacteria</taxon>
        <taxon>Pseudomonadati</taxon>
        <taxon>Pseudomonadota</taxon>
        <taxon>Betaproteobacteria</taxon>
        <taxon>Burkholderiales</taxon>
        <taxon>Burkholderiaceae</taxon>
        <taxon>Caballeronia</taxon>
    </lineage>
</organism>
<protein>
    <submittedName>
        <fullName evidence="1">Glycosyl transferase</fullName>
    </submittedName>
</protein>
<keyword evidence="1" id="KW-0808">Transferase</keyword>
<dbReference type="Gene3D" id="3.90.550.10">
    <property type="entry name" value="Spore Coat Polysaccharide Biosynthesis Protein SpsA, Chain A"/>
    <property type="match status" value="1"/>
</dbReference>
<sequence length="325" mass="35477">MKISVLVPTYRRPADLKRCLAALRAQTLPPDEVLVVARPEDEATQRRLAVEANGHNRFALRVVETGAGGQVAALNRGLEAASGDIVAITDDDAAPRVDWVARIAAAFEGDAKLGALGGRDWVHEKGRVLDASREVVGRIARSGKIIGNHHLGVGPAREVEMLKGANMTYRRAAVGALRFDTRLRGAGAQVHNDMAFSMSVKRAGWRVVYDPLVAVDHFPAERFDDNGRDAQTLGALTDAAYNFHLILREHLAPLDRALAWWWYGLVGTRVYPGLLHTALAVLGRGRHSAWARWRAVRKGAHAARRDALRLPDEPFGEETSGARPA</sequence>
<reference evidence="1 2" key="1">
    <citation type="submission" date="2014-03" db="EMBL/GenBank/DDBJ databases">
        <title>Draft Genome Sequences of Four Burkholderia Strains.</title>
        <authorList>
            <person name="Liu X.Y."/>
            <person name="Li C.X."/>
            <person name="Xu J.H."/>
        </authorList>
    </citation>
    <scope>NUCLEOTIDE SEQUENCE [LARGE SCALE GENOMIC DNA]</scope>
    <source>
        <strain evidence="1 2">DSM 50014</strain>
    </source>
</reference>
<dbReference type="PANTHER" id="PTHR43685:SF3">
    <property type="entry name" value="SLR2126 PROTEIN"/>
    <property type="match status" value="1"/>
</dbReference>
<name>A0A069PP33_9BURK</name>
<dbReference type="EMBL" id="JFHC01000025">
    <property type="protein sequence ID" value="KDR41624.1"/>
    <property type="molecule type" value="Genomic_DNA"/>
</dbReference>
<gene>
    <name evidence="1" type="ORF">BG61_16065</name>
</gene>
<evidence type="ECO:0000313" key="2">
    <source>
        <dbReference type="Proteomes" id="UP000027466"/>
    </source>
</evidence>
<dbReference type="InterPro" id="IPR050834">
    <property type="entry name" value="Glycosyltransf_2"/>
</dbReference>
<keyword evidence="2" id="KW-1185">Reference proteome</keyword>
<comment type="caution">
    <text evidence="1">The sequence shown here is derived from an EMBL/GenBank/DDBJ whole genome shotgun (WGS) entry which is preliminary data.</text>
</comment>
<dbReference type="PANTHER" id="PTHR43685">
    <property type="entry name" value="GLYCOSYLTRANSFERASE"/>
    <property type="match status" value="1"/>
</dbReference>
<proteinExistence type="predicted"/>
<dbReference type="GO" id="GO:0016740">
    <property type="term" value="F:transferase activity"/>
    <property type="evidence" value="ECO:0007669"/>
    <property type="project" value="UniProtKB-KW"/>
</dbReference>
<dbReference type="SUPFAM" id="SSF53448">
    <property type="entry name" value="Nucleotide-diphospho-sugar transferases"/>
    <property type="match status" value="1"/>
</dbReference>
<evidence type="ECO:0000313" key="1">
    <source>
        <dbReference type="EMBL" id="KDR41624.1"/>
    </source>
</evidence>
<dbReference type="InterPro" id="IPR029044">
    <property type="entry name" value="Nucleotide-diphossugar_trans"/>
</dbReference>
<dbReference type="RefSeq" id="WP_051672586.1">
    <property type="nucleotide sequence ID" value="NZ_CADFFX010000016.1"/>
</dbReference>
<dbReference type="Pfam" id="PF13641">
    <property type="entry name" value="Glyco_tranf_2_3"/>
    <property type="match status" value="1"/>
</dbReference>
<dbReference type="AlphaFoldDB" id="A0A069PP33"/>
<dbReference type="STRING" id="60547.GCA_000751215_02693"/>
<accession>A0A069PP33</accession>